<sequence length="514" mass="57923">MSKTIKGIFLSLKFKQLSPAEFFYNNKSMAGFDNQSRAVYTVFRELIENSLDACDTHSIRPIVFVSLKLNTREELEITVADNGSGVPARYIADAFGRIFFGSKYSVMQNRGTFGLGGKMAILYGQLSTGTPVEVITTTGKDVYKVKLSIDVKLNQPIIHEKKIEKNSHLLHGTTIKLSFKGDYITARSRILKYLHMTRIALPYATIIFDDPEGLFFVAPTLSHILPKPPRETPPHPYGVDIIKLKEMIESSKKDLPLYKFFLKFSRIGKVTAFNFSKLIGLDPFKPLRKLTDEEIKRIAEGLKSYKFLPPDASALSPLGLETIKTGINAEFAPEYIALCQRPPSAYEGFSFIVETAIGYGGNIPPPANGSDDIRLLRFANKIPLIYDASNDVSMRVILEDIDWKNYGLDLKSDPLLFFVHIAATKVPFKTAGKEYVADREEIRREIRLGFRECARELKSYLSKKAQQIHHAQRKEKMSVYLTLLAKYTSALAETELIPKTKLNALINKKGVEDE</sequence>
<dbReference type="SUPFAM" id="SSF55874">
    <property type="entry name" value="ATPase domain of HSP90 chaperone/DNA topoisomerase II/histidine kinase"/>
    <property type="match status" value="1"/>
</dbReference>
<keyword evidence="1 6" id="KW-0547">Nucleotide-binding</keyword>
<dbReference type="InterPro" id="IPR036890">
    <property type="entry name" value="HATPase_C_sf"/>
</dbReference>
<protein>
    <recommendedName>
        <fullName evidence="6">Type 2 DNA topoisomerase 6 subunit B</fullName>
        <ecNumber evidence="6">5.6.2.2</ecNumber>
    </recommendedName>
    <alternativeName>
        <fullName evidence="6">Type II DNA topoisomerase VI subunit B</fullName>
        <shortName evidence="6">TopoVI-B</shortName>
    </alternativeName>
</protein>
<dbReference type="SUPFAM" id="SSF46946">
    <property type="entry name" value="S13-like H2TH domain"/>
    <property type="match status" value="1"/>
</dbReference>
<keyword evidence="4 6" id="KW-0238">DNA-binding</keyword>
<comment type="catalytic activity">
    <reaction evidence="6">
        <text>ATP-dependent breakage, passage and rejoining of double-stranded DNA.</text>
        <dbReference type="EC" id="5.6.2.2"/>
    </reaction>
</comment>
<feature type="domain" description="DNA topoisomerase VI subunit B transducer" evidence="7">
    <location>
        <begin position="310"/>
        <end position="471"/>
    </location>
</feature>
<dbReference type="InterPro" id="IPR020568">
    <property type="entry name" value="Ribosomal_Su5_D2-typ_SF"/>
</dbReference>
<feature type="binding site" evidence="6">
    <location>
        <position position="49"/>
    </location>
    <ligand>
        <name>ATP</name>
        <dbReference type="ChEBI" id="CHEBI:30616"/>
    </ligand>
</feature>
<evidence type="ECO:0000256" key="4">
    <source>
        <dbReference type="ARBA" id="ARBA00023125"/>
    </source>
</evidence>
<evidence type="ECO:0000256" key="5">
    <source>
        <dbReference type="ARBA" id="ARBA00023235"/>
    </source>
</evidence>
<dbReference type="InterPro" id="IPR005734">
    <property type="entry name" value="TopoVI_B"/>
</dbReference>
<evidence type="ECO:0000313" key="8">
    <source>
        <dbReference type="EMBL" id="PSN84463.1"/>
    </source>
</evidence>
<dbReference type="Pfam" id="PF13589">
    <property type="entry name" value="HATPase_c_3"/>
    <property type="match status" value="1"/>
</dbReference>
<reference evidence="8 9" key="1">
    <citation type="submission" date="2017-04" db="EMBL/GenBank/DDBJ databases">
        <title>Novel microbial lineages endemic to geothermal iron-oxide mats fill important gaps in the evolutionary history of Archaea.</title>
        <authorList>
            <person name="Jay Z.J."/>
            <person name="Beam J.P."/>
            <person name="Dlakic M."/>
            <person name="Rusch D.B."/>
            <person name="Kozubal M.A."/>
            <person name="Inskeep W.P."/>
        </authorList>
    </citation>
    <scope>NUCLEOTIDE SEQUENCE [LARGE SCALE GENOMIC DNA]</scope>
    <source>
        <strain evidence="8">OSP_D</strain>
    </source>
</reference>
<dbReference type="EMBL" id="NEXC01000003">
    <property type="protein sequence ID" value="PSN84463.1"/>
    <property type="molecule type" value="Genomic_DNA"/>
</dbReference>
<dbReference type="Pfam" id="PF09239">
    <property type="entry name" value="Topo-VIb_trans"/>
    <property type="match status" value="1"/>
</dbReference>
<organism evidence="8 9">
    <name type="scientific">Candidatus Marsarchaeota G1 archaeon OSP_D</name>
    <dbReference type="NCBI Taxonomy" id="1978155"/>
    <lineage>
        <taxon>Archaea</taxon>
        <taxon>Candidatus Marsarchaeota</taxon>
        <taxon>Candidatus Marsarchaeota group 1</taxon>
    </lineage>
</organism>
<evidence type="ECO:0000256" key="2">
    <source>
        <dbReference type="ARBA" id="ARBA00022840"/>
    </source>
</evidence>
<feature type="binding site" evidence="6">
    <location>
        <begin position="111"/>
        <end position="118"/>
    </location>
    <ligand>
        <name>ATP</name>
        <dbReference type="ChEBI" id="CHEBI:30616"/>
    </ligand>
</feature>
<comment type="similarity">
    <text evidence="6">Belongs to the TOP6B family.</text>
</comment>
<comment type="caution">
    <text evidence="8">The sequence shown here is derived from an EMBL/GenBank/DDBJ whole genome shotgun (WGS) entry which is preliminary data.</text>
</comment>
<comment type="subunit">
    <text evidence="6">Homodimer. Heterotetramer of two Top6A and two Top6B chains.</text>
</comment>
<keyword evidence="5 6" id="KW-0413">Isomerase</keyword>
<dbReference type="GO" id="GO:0003677">
    <property type="term" value="F:DNA binding"/>
    <property type="evidence" value="ECO:0007669"/>
    <property type="project" value="UniProtKB-UniRule"/>
</dbReference>
<dbReference type="InterPro" id="IPR014721">
    <property type="entry name" value="Ribsml_uS5_D2-typ_fold_subgr"/>
</dbReference>
<evidence type="ECO:0000259" key="7">
    <source>
        <dbReference type="Pfam" id="PF09239"/>
    </source>
</evidence>
<dbReference type="GO" id="GO:0006265">
    <property type="term" value="P:DNA topological change"/>
    <property type="evidence" value="ECO:0007669"/>
    <property type="project" value="UniProtKB-UniRule"/>
</dbReference>
<gene>
    <name evidence="6" type="primary">top6B</name>
    <name evidence="8" type="ORF">B9Q01_00995</name>
</gene>
<evidence type="ECO:0000313" key="9">
    <source>
        <dbReference type="Proteomes" id="UP000240880"/>
    </source>
</evidence>
<dbReference type="GO" id="GO:0003918">
    <property type="term" value="F:DNA topoisomerase type II (double strand cut, ATP-hydrolyzing) activity"/>
    <property type="evidence" value="ECO:0007669"/>
    <property type="project" value="UniProtKB-UniRule"/>
</dbReference>
<dbReference type="PANTHER" id="PTHR48444">
    <property type="entry name" value="DNA TOPOISOMERASE 6 SUBUNIT B"/>
    <property type="match status" value="1"/>
</dbReference>
<dbReference type="NCBIfam" id="NF003218">
    <property type="entry name" value="PRK04184.1"/>
    <property type="match status" value="1"/>
</dbReference>
<dbReference type="SUPFAM" id="SSF54211">
    <property type="entry name" value="Ribosomal protein S5 domain 2-like"/>
    <property type="match status" value="1"/>
</dbReference>
<dbReference type="Gene3D" id="3.30.230.10">
    <property type="match status" value="1"/>
</dbReference>
<dbReference type="EC" id="5.6.2.2" evidence="6"/>
<dbReference type="PANTHER" id="PTHR48444:SF1">
    <property type="entry name" value="DNA TOPOISOMERASE 6 SUBUNIT B"/>
    <property type="match status" value="1"/>
</dbReference>
<keyword evidence="3 6" id="KW-0799">Topoisomerase</keyword>
<dbReference type="Gene3D" id="3.30.565.10">
    <property type="entry name" value="Histidine kinase-like ATPase, C-terminal domain"/>
    <property type="match status" value="1"/>
</dbReference>
<accession>A0A2R6ADS6</accession>
<dbReference type="Proteomes" id="UP000240880">
    <property type="component" value="Unassembled WGS sequence"/>
</dbReference>
<dbReference type="GO" id="GO:0005524">
    <property type="term" value="F:ATP binding"/>
    <property type="evidence" value="ECO:0007669"/>
    <property type="project" value="UniProtKB-UniRule"/>
</dbReference>
<dbReference type="Gene3D" id="1.10.8.50">
    <property type="match status" value="1"/>
</dbReference>
<dbReference type="HAMAP" id="MF_00322">
    <property type="entry name" value="Top6B"/>
    <property type="match status" value="1"/>
</dbReference>
<dbReference type="AlphaFoldDB" id="A0A2R6ADS6"/>
<comment type="function">
    <text evidence="6">Relaxes both positive and negative superturns and exhibits a strong decatenase activity.</text>
</comment>
<feature type="binding site" evidence="6">
    <location>
        <begin position="102"/>
        <end position="103"/>
    </location>
    <ligand>
        <name>ATP</name>
        <dbReference type="ChEBI" id="CHEBI:30616"/>
    </ligand>
</feature>
<feature type="binding site" evidence="6">
    <location>
        <position position="433"/>
    </location>
    <ligand>
        <name>ATP</name>
        <dbReference type="ChEBI" id="CHEBI:30616"/>
    </ligand>
</feature>
<evidence type="ECO:0000256" key="1">
    <source>
        <dbReference type="ARBA" id="ARBA00022741"/>
    </source>
</evidence>
<evidence type="ECO:0000256" key="6">
    <source>
        <dbReference type="HAMAP-Rule" id="MF_00322"/>
    </source>
</evidence>
<dbReference type="CDD" id="cd00823">
    <property type="entry name" value="TopoIIB_Trans"/>
    <property type="match status" value="1"/>
</dbReference>
<dbReference type="InterPro" id="IPR015320">
    <property type="entry name" value="TopoVI_B_transducer"/>
</dbReference>
<proteinExistence type="inferred from homology"/>
<name>A0A2R6ADS6_9ARCH</name>
<evidence type="ECO:0000256" key="3">
    <source>
        <dbReference type="ARBA" id="ARBA00023029"/>
    </source>
</evidence>
<feature type="binding site" evidence="6">
    <location>
        <position position="81"/>
    </location>
    <ligand>
        <name>ATP</name>
        <dbReference type="ChEBI" id="CHEBI:30616"/>
    </ligand>
</feature>
<dbReference type="InterPro" id="IPR010979">
    <property type="entry name" value="Ribosomal_uS13-like_H2TH"/>
</dbReference>
<dbReference type="GO" id="GO:0006260">
    <property type="term" value="P:DNA replication"/>
    <property type="evidence" value="ECO:0007669"/>
    <property type="project" value="UniProtKB-UniRule"/>
</dbReference>
<dbReference type="NCBIfam" id="TIGR01052">
    <property type="entry name" value="top6b"/>
    <property type="match status" value="1"/>
</dbReference>
<keyword evidence="2 6" id="KW-0067">ATP-binding</keyword>